<keyword evidence="8" id="KW-0479">Metal-binding</keyword>
<dbReference type="InterPro" id="IPR036175">
    <property type="entry name" value="Sec23/24_helical_dom_sf"/>
</dbReference>
<evidence type="ECO:0000256" key="10">
    <source>
        <dbReference type="ARBA" id="ARBA00022833"/>
    </source>
</evidence>
<dbReference type="InterPro" id="IPR036174">
    <property type="entry name" value="Znf_Sec23_Sec24_sf"/>
</dbReference>
<name>A0ABD3WVS9_SINWO</name>
<dbReference type="PANTHER" id="PTHR13803">
    <property type="entry name" value="SEC24-RELATED PROTEIN"/>
    <property type="match status" value="1"/>
</dbReference>
<evidence type="ECO:0000256" key="11">
    <source>
        <dbReference type="ARBA" id="ARBA00022892"/>
    </source>
</evidence>
<feature type="domain" description="Zinc finger Sec23/Sec24-type" evidence="18">
    <location>
        <begin position="676"/>
        <end position="713"/>
    </location>
</feature>
<feature type="domain" description="Sec23/Sec24 beta-sandwich" evidence="21">
    <location>
        <begin position="992"/>
        <end position="1076"/>
    </location>
</feature>
<dbReference type="SUPFAM" id="SSF82919">
    <property type="entry name" value="Zn-finger domain of Sec23/24"/>
    <property type="match status" value="1"/>
</dbReference>
<comment type="similarity">
    <text evidence="5">Belongs to the SEC23/SEC24 family. SEC24 subfamily.</text>
</comment>
<evidence type="ECO:0000256" key="4">
    <source>
        <dbReference type="ARBA" id="ARBA00004514"/>
    </source>
</evidence>
<keyword evidence="23" id="KW-1185">Reference proteome</keyword>
<feature type="compositionally biased region" description="Polar residues" evidence="16">
    <location>
        <begin position="164"/>
        <end position="173"/>
    </location>
</feature>
<dbReference type="InterPro" id="IPR036180">
    <property type="entry name" value="Gelsolin-like_dom_sf"/>
</dbReference>
<evidence type="ECO:0000313" key="22">
    <source>
        <dbReference type="EMBL" id="KAL3877466.1"/>
    </source>
</evidence>
<feature type="region of interest" description="Disordered" evidence="16">
    <location>
        <begin position="1"/>
        <end position="35"/>
    </location>
</feature>
<dbReference type="GO" id="GO:0016192">
    <property type="term" value="P:vesicle-mediated transport"/>
    <property type="evidence" value="ECO:0007669"/>
    <property type="project" value="UniProtKB-KW"/>
</dbReference>
<dbReference type="InterPro" id="IPR006895">
    <property type="entry name" value="Znf_Sec23_Sec24"/>
</dbReference>
<dbReference type="InterPro" id="IPR050550">
    <property type="entry name" value="SEC23_SEC24_subfamily"/>
</dbReference>
<feature type="compositionally biased region" description="Low complexity" evidence="16">
    <location>
        <begin position="230"/>
        <end position="244"/>
    </location>
</feature>
<dbReference type="Proteomes" id="UP001634394">
    <property type="component" value="Unassembled WGS sequence"/>
</dbReference>
<dbReference type="Pfam" id="PF08033">
    <property type="entry name" value="Sec23_BS"/>
    <property type="match status" value="1"/>
</dbReference>
<keyword evidence="7" id="KW-0963">Cytoplasm</keyword>
<evidence type="ECO:0000259" key="18">
    <source>
        <dbReference type="Pfam" id="PF04810"/>
    </source>
</evidence>
<dbReference type="InterPro" id="IPR029006">
    <property type="entry name" value="ADF-H/Gelsolin-like_dom_sf"/>
</dbReference>
<dbReference type="GO" id="GO:0005789">
    <property type="term" value="C:endoplasmic reticulum membrane"/>
    <property type="evidence" value="ECO:0007669"/>
    <property type="project" value="UniProtKB-SubCell"/>
</dbReference>
<feature type="domain" description="Gelsolin-like" evidence="17">
    <location>
        <begin position="1220"/>
        <end position="1288"/>
    </location>
</feature>
<dbReference type="InterPro" id="IPR036465">
    <property type="entry name" value="vWFA_dom_sf"/>
</dbReference>
<evidence type="ECO:0000313" key="23">
    <source>
        <dbReference type="Proteomes" id="UP001634394"/>
    </source>
</evidence>
<keyword evidence="6" id="KW-0813">Transport</keyword>
<feature type="compositionally biased region" description="Polar residues" evidence="16">
    <location>
        <begin position="93"/>
        <end position="104"/>
    </location>
</feature>
<evidence type="ECO:0000256" key="8">
    <source>
        <dbReference type="ARBA" id="ARBA00022723"/>
    </source>
</evidence>
<evidence type="ECO:0000259" key="20">
    <source>
        <dbReference type="Pfam" id="PF04815"/>
    </source>
</evidence>
<dbReference type="InterPro" id="IPR012990">
    <property type="entry name" value="Beta-sandwich_Sec23_24"/>
</dbReference>
<dbReference type="Gene3D" id="3.40.20.10">
    <property type="entry name" value="Severin"/>
    <property type="match status" value="1"/>
</dbReference>
<evidence type="ECO:0000256" key="9">
    <source>
        <dbReference type="ARBA" id="ARBA00022824"/>
    </source>
</evidence>
<comment type="subcellular location">
    <subcellularLocation>
        <location evidence="4">Cytoplasm</location>
        <location evidence="4">Cytosol</location>
    </subcellularLocation>
    <subcellularLocation>
        <location evidence="1">Cytoplasmic vesicle</location>
        <location evidence="1">COPII-coated vesicle membrane</location>
        <topology evidence="1">Peripheral membrane protein</topology>
        <orientation evidence="1">Cytoplasmic side</orientation>
    </subcellularLocation>
    <subcellularLocation>
        <location evidence="3">Endoplasmic reticulum membrane</location>
        <topology evidence="3">Peripheral membrane protein</topology>
        <orientation evidence="3">Cytoplasmic side</orientation>
    </subcellularLocation>
    <subcellularLocation>
        <location evidence="2">Golgi apparatus membrane</location>
    </subcellularLocation>
</comment>
<evidence type="ECO:0000256" key="5">
    <source>
        <dbReference type="ARBA" id="ARBA00008334"/>
    </source>
</evidence>
<dbReference type="GO" id="GO:0005829">
    <property type="term" value="C:cytosol"/>
    <property type="evidence" value="ECO:0007669"/>
    <property type="project" value="UniProtKB-SubCell"/>
</dbReference>
<dbReference type="PANTHER" id="PTHR13803:SF39">
    <property type="entry name" value="SECRETORY 24AB, ISOFORM A"/>
    <property type="match status" value="1"/>
</dbReference>
<organism evidence="22 23">
    <name type="scientific">Sinanodonta woodiana</name>
    <name type="common">Chinese pond mussel</name>
    <name type="synonym">Anodonta woodiana</name>
    <dbReference type="NCBI Taxonomy" id="1069815"/>
    <lineage>
        <taxon>Eukaryota</taxon>
        <taxon>Metazoa</taxon>
        <taxon>Spiralia</taxon>
        <taxon>Lophotrochozoa</taxon>
        <taxon>Mollusca</taxon>
        <taxon>Bivalvia</taxon>
        <taxon>Autobranchia</taxon>
        <taxon>Heteroconchia</taxon>
        <taxon>Palaeoheterodonta</taxon>
        <taxon>Unionida</taxon>
        <taxon>Unionoidea</taxon>
        <taxon>Unionidae</taxon>
        <taxon>Unioninae</taxon>
        <taxon>Sinanodonta</taxon>
    </lineage>
</organism>
<keyword evidence="14" id="KW-0472">Membrane</keyword>
<dbReference type="Gene3D" id="2.60.40.1670">
    <property type="entry name" value="beta-sandwich domain of Sec23/24"/>
    <property type="match status" value="1"/>
</dbReference>
<dbReference type="InterPro" id="IPR006900">
    <property type="entry name" value="Sec23/24_helical_dom"/>
</dbReference>
<proteinExistence type="inferred from homology"/>
<keyword evidence="11" id="KW-0931">ER-Golgi transport</keyword>
<evidence type="ECO:0000259" key="17">
    <source>
        <dbReference type="Pfam" id="PF00626"/>
    </source>
</evidence>
<keyword evidence="12" id="KW-0653">Protein transport</keyword>
<dbReference type="CDD" id="cd01479">
    <property type="entry name" value="Sec24-like"/>
    <property type="match status" value="1"/>
</dbReference>
<evidence type="ECO:0000256" key="7">
    <source>
        <dbReference type="ARBA" id="ARBA00022490"/>
    </source>
</evidence>
<feature type="compositionally biased region" description="Polar residues" evidence="16">
    <location>
        <begin position="485"/>
        <end position="503"/>
    </location>
</feature>
<feature type="compositionally biased region" description="Polar residues" evidence="16">
    <location>
        <begin position="264"/>
        <end position="283"/>
    </location>
</feature>
<dbReference type="FunFam" id="2.30.30.380:FF:000004">
    <property type="entry name" value="SEC24 homolog B, COPII coat complex component"/>
    <property type="match status" value="1"/>
</dbReference>
<dbReference type="Gene3D" id="1.20.120.730">
    <property type="entry name" value="Sec23/Sec24 helical domain"/>
    <property type="match status" value="1"/>
</dbReference>
<feature type="compositionally biased region" description="Polar residues" evidence="16">
    <location>
        <begin position="117"/>
        <end position="130"/>
    </location>
</feature>
<dbReference type="InterPro" id="IPR006896">
    <property type="entry name" value="Sec23/24_trunk_dom"/>
</dbReference>
<keyword evidence="10" id="KW-0862">Zinc</keyword>
<dbReference type="SUPFAM" id="SSF53300">
    <property type="entry name" value="vWA-like"/>
    <property type="match status" value="1"/>
</dbReference>
<evidence type="ECO:0000256" key="12">
    <source>
        <dbReference type="ARBA" id="ARBA00022927"/>
    </source>
</evidence>
<feature type="domain" description="Sec23/Sec24 trunk" evidence="19">
    <location>
        <begin position="749"/>
        <end position="987"/>
    </location>
</feature>
<dbReference type="SUPFAM" id="SSF81811">
    <property type="entry name" value="Helical domain of Sec23/24"/>
    <property type="match status" value="1"/>
</dbReference>
<keyword evidence="15" id="KW-0968">Cytoplasmic vesicle</keyword>
<feature type="compositionally biased region" description="Polar residues" evidence="16">
    <location>
        <begin position="292"/>
        <end position="304"/>
    </location>
</feature>
<dbReference type="Pfam" id="PF00626">
    <property type="entry name" value="Gelsolin"/>
    <property type="match status" value="1"/>
</dbReference>
<dbReference type="Gene3D" id="3.40.50.410">
    <property type="entry name" value="von Willebrand factor, type A domain"/>
    <property type="match status" value="1"/>
</dbReference>
<sequence>MAQQPNIYNPNQPSGSYPYEPNYGPRFQGIRPPNPAIDAPWKVPMSGLVQMNVNPPPMDGQPRFNAPLSGPPPVGPIPKSEPSVINGFAGSPNVFQGQGAQPVQDNWKGQFAPPSTEFPQQSSVGGNSVFVNGPYNAEGDGSNKFIKHPTTGSMGPGMMPPLNYGQNLSSSGPTRAGQPLPQHADGRVYGPPPTSNQQNMPSQPVPTSSGQEEKNSGVVPEINTYNADYSGPPSQRSSRNSSPNIFDNSNYDALEGQFMGGSQGSSTPPVASGQKSAGGTPTKRNYPPMVNQMPSGPTSSQQSPFVPLAVPSQPPRAGLSNFGPPTSGLPHQPSAQPGRFPPPPMSTTQMPPSSHQPWFPGSGFPSASSATQQSGIPPPPPSVSQQSGLHPPPPSVNQQSGLPPPPPSVGQQSGLHPPPPSVNQQSGLPPPPPSVNPQSGFPIPPSSNFQQSRFPGSTLVNQRPGFPTPPLSTNQRPGFPPTPLSTPQQQGFISPPSSTNQQPGFPPPTSSPYQQPGFPPPSFTYQQPGFQATSQNQQTKPGYSPQVGFSSPSGQGQIGQYAQQSGTSTYQGGVNTIASGVGALSFQGQQGGSSMVVNLLQQKKLIPPSGVETPSPKLNLDYKKVNCDPSVFRCTMTSIPQTSALLNKARLPLGILIHPFKDLSVSSLPVIQSSVIVRCKSCRTYINPFVYFVDQRRWKCNLCYKINDLPDEFSFDPVTKTYGEPQRRPEIKSATIEFIAPSEYMLRPPQPAIYLFCLDVSFNAVETGYLTMFCQTLLDVIEKIPSDARTQIGFIAYDKAVHFFNLAEGLSQPQMLTVSDVDDVFIPCPDNLLVNLVESKELVIDLLNQLPTMFEGNMETSSALGATLQVAFKLMSPTGGRITVIQTLLPTAGPGALQNREDSSKNVAKDIQGFGPATDFYKKLALECSAQQVAVDLFMLNGQYADIASLECISKFSGGSVQYYPSFHAVRNPSLAEKFEVDLRRYLTRKIGFEAVMRIRCTKGLSMHTFHGNFFVRSTDLLSLPNINPDAGFGMQLSIEDSLTETNTVCFQAALLYTSSKGERRIRVHTMCLPVTNQLEEIFQGADQQAIIGLLAKMASDRTATTSLSDARDALINAAVDILSAYGSTLPGSQRIGTLPACHSLRLIPMYILAMLKHVAFRLIPSVKLDDRVFALHGCKTLPLVSMIQNFYPDLYPVHNITDKGQNKKGSEEVPSLPLIHLSSANIDRNGAYLMDTGSAMYLYVGSAVSEQFCKDVLDKPNFMSIEDGLHELPELETEMSEMLRNFLNHLLDSRPFGATFTLVREDGKHRLKFFEHMVEDRTESSMSYFEFLQHLQKQMKS</sequence>
<evidence type="ECO:0000256" key="3">
    <source>
        <dbReference type="ARBA" id="ARBA00004397"/>
    </source>
</evidence>
<dbReference type="Pfam" id="PF04815">
    <property type="entry name" value="Sec23_helical"/>
    <property type="match status" value="1"/>
</dbReference>
<accession>A0ABD3WVS9</accession>
<feature type="compositionally biased region" description="Polar residues" evidence="16">
    <location>
        <begin position="446"/>
        <end position="461"/>
    </location>
</feature>
<feature type="domain" description="Sec23/Sec24 helical" evidence="20">
    <location>
        <begin position="1087"/>
        <end position="1188"/>
    </location>
</feature>
<dbReference type="Pfam" id="PF04810">
    <property type="entry name" value="zf-Sec23_Sec24"/>
    <property type="match status" value="1"/>
</dbReference>
<comment type="caution">
    <text evidence="22">The sequence shown here is derived from an EMBL/GenBank/DDBJ whole genome shotgun (WGS) entry which is preliminary data.</text>
</comment>
<gene>
    <name evidence="22" type="ORF">ACJMK2_035167</name>
</gene>
<evidence type="ECO:0000256" key="16">
    <source>
        <dbReference type="SAM" id="MobiDB-lite"/>
    </source>
</evidence>
<evidence type="ECO:0000256" key="15">
    <source>
        <dbReference type="ARBA" id="ARBA00023329"/>
    </source>
</evidence>
<reference evidence="22 23" key="1">
    <citation type="submission" date="2024-11" db="EMBL/GenBank/DDBJ databases">
        <title>Chromosome-level genome assembly of the freshwater bivalve Anodonta woodiana.</title>
        <authorList>
            <person name="Chen X."/>
        </authorList>
    </citation>
    <scope>NUCLEOTIDE SEQUENCE [LARGE SCALE GENOMIC DNA]</scope>
    <source>
        <strain evidence="22">MN2024</strain>
        <tissue evidence="22">Gills</tissue>
    </source>
</reference>
<keyword evidence="13" id="KW-0333">Golgi apparatus</keyword>
<dbReference type="GO" id="GO:0000139">
    <property type="term" value="C:Golgi membrane"/>
    <property type="evidence" value="ECO:0007669"/>
    <property type="project" value="UniProtKB-SubCell"/>
</dbReference>
<dbReference type="GO" id="GO:0015031">
    <property type="term" value="P:protein transport"/>
    <property type="evidence" value="ECO:0007669"/>
    <property type="project" value="UniProtKB-KW"/>
</dbReference>
<evidence type="ECO:0000259" key="19">
    <source>
        <dbReference type="Pfam" id="PF04811"/>
    </source>
</evidence>
<dbReference type="InterPro" id="IPR007123">
    <property type="entry name" value="Gelsolin-like_dom"/>
</dbReference>
<feature type="region of interest" description="Disordered" evidence="16">
    <location>
        <begin position="52"/>
        <end position="567"/>
    </location>
</feature>
<protein>
    <submittedName>
        <fullName evidence="22">Uncharacterized protein</fullName>
    </submittedName>
</protein>
<evidence type="ECO:0000256" key="14">
    <source>
        <dbReference type="ARBA" id="ARBA00023136"/>
    </source>
</evidence>
<dbReference type="InterPro" id="IPR041742">
    <property type="entry name" value="Sec24-like_trunk_dom"/>
</dbReference>
<evidence type="ECO:0000256" key="1">
    <source>
        <dbReference type="ARBA" id="ARBA00004299"/>
    </source>
</evidence>
<dbReference type="Gene3D" id="2.30.30.380">
    <property type="entry name" value="Zn-finger domain of Sec23/24"/>
    <property type="match status" value="1"/>
</dbReference>
<dbReference type="FunFam" id="3.40.50.410:FF:000019">
    <property type="entry name" value="SEC24 homolog B, COPII coat complex component"/>
    <property type="match status" value="1"/>
</dbReference>
<keyword evidence="9" id="KW-0256">Endoplasmic reticulum</keyword>
<dbReference type="SUPFAM" id="SSF82754">
    <property type="entry name" value="C-terminal, gelsolin-like domain of Sec23/24"/>
    <property type="match status" value="1"/>
</dbReference>
<feature type="compositionally biased region" description="Polar residues" evidence="16">
    <location>
        <begin position="1"/>
        <end position="15"/>
    </location>
</feature>
<dbReference type="SUPFAM" id="SSF81995">
    <property type="entry name" value="beta-sandwich domain of Sec23/24"/>
    <property type="match status" value="1"/>
</dbReference>
<evidence type="ECO:0000256" key="13">
    <source>
        <dbReference type="ARBA" id="ARBA00023034"/>
    </source>
</evidence>
<dbReference type="EMBL" id="JBJQND010000005">
    <property type="protein sequence ID" value="KAL3877466.1"/>
    <property type="molecule type" value="Genomic_DNA"/>
</dbReference>
<feature type="compositionally biased region" description="Polar residues" evidence="16">
    <location>
        <begin position="523"/>
        <end position="567"/>
    </location>
</feature>
<dbReference type="Pfam" id="PF04811">
    <property type="entry name" value="Sec23_trunk"/>
    <property type="match status" value="1"/>
</dbReference>
<dbReference type="GO" id="GO:0046872">
    <property type="term" value="F:metal ion binding"/>
    <property type="evidence" value="ECO:0007669"/>
    <property type="project" value="UniProtKB-KW"/>
</dbReference>
<evidence type="ECO:0000256" key="2">
    <source>
        <dbReference type="ARBA" id="ARBA00004394"/>
    </source>
</evidence>
<evidence type="ECO:0000259" key="21">
    <source>
        <dbReference type="Pfam" id="PF08033"/>
    </source>
</evidence>
<evidence type="ECO:0000256" key="6">
    <source>
        <dbReference type="ARBA" id="ARBA00022448"/>
    </source>
</evidence>
<dbReference type="GO" id="GO:0012507">
    <property type="term" value="C:ER to Golgi transport vesicle membrane"/>
    <property type="evidence" value="ECO:0007669"/>
    <property type="project" value="UniProtKB-SubCell"/>
</dbReference>
<feature type="compositionally biased region" description="Polar residues" evidence="16">
    <location>
        <begin position="195"/>
        <end position="210"/>
    </location>
</feature>